<evidence type="ECO:0000313" key="2">
    <source>
        <dbReference type="EMBL" id="KAJ3645676.1"/>
    </source>
</evidence>
<evidence type="ECO:0000259" key="1">
    <source>
        <dbReference type="Pfam" id="PF14846"/>
    </source>
</evidence>
<keyword evidence="3" id="KW-1185">Reference proteome</keyword>
<feature type="domain" description="DUF4485" evidence="1">
    <location>
        <begin position="31"/>
        <end position="92"/>
    </location>
</feature>
<dbReference type="InterPro" id="IPR027831">
    <property type="entry name" value="DUF4485"/>
</dbReference>
<dbReference type="Pfam" id="PF14846">
    <property type="entry name" value="DUF4485"/>
    <property type="match status" value="1"/>
</dbReference>
<evidence type="ECO:0000313" key="3">
    <source>
        <dbReference type="Proteomes" id="UP001168821"/>
    </source>
</evidence>
<dbReference type="Proteomes" id="UP001168821">
    <property type="component" value="Unassembled WGS sequence"/>
</dbReference>
<dbReference type="AlphaFoldDB" id="A0AA38HXQ4"/>
<dbReference type="EMBL" id="JALNTZ010000007">
    <property type="protein sequence ID" value="KAJ3645676.1"/>
    <property type="molecule type" value="Genomic_DNA"/>
</dbReference>
<proteinExistence type="predicted"/>
<organism evidence="2 3">
    <name type="scientific">Zophobas morio</name>
    <dbReference type="NCBI Taxonomy" id="2755281"/>
    <lineage>
        <taxon>Eukaryota</taxon>
        <taxon>Metazoa</taxon>
        <taxon>Ecdysozoa</taxon>
        <taxon>Arthropoda</taxon>
        <taxon>Hexapoda</taxon>
        <taxon>Insecta</taxon>
        <taxon>Pterygota</taxon>
        <taxon>Neoptera</taxon>
        <taxon>Endopterygota</taxon>
        <taxon>Coleoptera</taxon>
        <taxon>Polyphaga</taxon>
        <taxon>Cucujiformia</taxon>
        <taxon>Tenebrionidae</taxon>
        <taxon>Zophobas</taxon>
    </lineage>
</organism>
<accession>A0AA38HXQ4</accession>
<protein>
    <recommendedName>
        <fullName evidence="1">DUF4485 domain-containing protein</fullName>
    </recommendedName>
</protein>
<name>A0AA38HXQ4_9CUCU</name>
<comment type="caution">
    <text evidence="2">The sequence shown here is derived from an EMBL/GenBank/DDBJ whole genome shotgun (WGS) entry which is preliminary data.</text>
</comment>
<reference evidence="2" key="1">
    <citation type="journal article" date="2023" name="G3 (Bethesda)">
        <title>Whole genome assemblies of Zophobas morio and Tenebrio molitor.</title>
        <authorList>
            <person name="Kaur S."/>
            <person name="Stinson S.A."/>
            <person name="diCenzo G.C."/>
        </authorList>
    </citation>
    <scope>NUCLEOTIDE SEQUENCE</scope>
    <source>
        <strain evidence="2">QUZm001</strain>
    </source>
</reference>
<sequence length="161" mass="17745">MAAGAGAAAAEGVCMPTAALAAGRRVLDVYDEEFLTNLEIAKNLIAMVQSNKDKEICKKWVLKLRSLKATDVTIKKNRNSFFKYFLQVLHKAVQGEDLLGVSPLDEKLEDASARDFMCRWSDDKRTYVAAKPLPGAGTLVYMAVSKDPSLGWEKQGETIFI</sequence>
<gene>
    <name evidence="2" type="ORF">Zmor_023317</name>
</gene>